<protein>
    <recommendedName>
        <fullName evidence="1">Periplasmic binding protein domain-containing protein</fullName>
    </recommendedName>
</protein>
<dbReference type="InterPro" id="IPR025997">
    <property type="entry name" value="SBP_2_dom"/>
</dbReference>
<evidence type="ECO:0000313" key="2">
    <source>
        <dbReference type="EMBL" id="GAA5165574.1"/>
    </source>
</evidence>
<keyword evidence="3" id="KW-1185">Reference proteome</keyword>
<organism evidence="2 3">
    <name type="scientific">Amycolatopsis dongchuanensis</name>
    <dbReference type="NCBI Taxonomy" id="1070866"/>
    <lineage>
        <taxon>Bacteria</taxon>
        <taxon>Bacillati</taxon>
        <taxon>Actinomycetota</taxon>
        <taxon>Actinomycetes</taxon>
        <taxon>Pseudonocardiales</taxon>
        <taxon>Pseudonocardiaceae</taxon>
        <taxon>Amycolatopsis</taxon>
    </lineage>
</organism>
<gene>
    <name evidence="2" type="ORF">GCM10023214_36810</name>
</gene>
<feature type="domain" description="Periplasmic binding protein" evidence="1">
    <location>
        <begin position="4"/>
        <end position="245"/>
    </location>
</feature>
<dbReference type="Proteomes" id="UP001500192">
    <property type="component" value="Unassembled WGS sequence"/>
</dbReference>
<dbReference type="Pfam" id="PF13407">
    <property type="entry name" value="Peripla_BP_4"/>
    <property type="match status" value="1"/>
</dbReference>
<proteinExistence type="predicted"/>
<name>A0ABP9QQD3_9PSEU</name>
<reference evidence="3" key="1">
    <citation type="journal article" date="2019" name="Int. J. Syst. Evol. Microbiol.">
        <title>The Global Catalogue of Microorganisms (GCM) 10K type strain sequencing project: providing services to taxonomists for standard genome sequencing and annotation.</title>
        <authorList>
            <consortium name="The Broad Institute Genomics Platform"/>
            <consortium name="The Broad Institute Genome Sequencing Center for Infectious Disease"/>
            <person name="Wu L."/>
            <person name="Ma J."/>
        </authorList>
    </citation>
    <scope>NUCLEOTIDE SEQUENCE [LARGE SCALE GENOMIC DNA]</scope>
    <source>
        <strain evidence="3">JCM 18054</strain>
    </source>
</reference>
<evidence type="ECO:0000259" key="1">
    <source>
        <dbReference type="Pfam" id="PF13407"/>
    </source>
</evidence>
<dbReference type="Gene3D" id="3.40.50.2300">
    <property type="match status" value="2"/>
</dbReference>
<dbReference type="SUPFAM" id="SSF53822">
    <property type="entry name" value="Periplasmic binding protein-like I"/>
    <property type="match status" value="1"/>
</dbReference>
<comment type="caution">
    <text evidence="2">The sequence shown here is derived from an EMBL/GenBank/DDBJ whole genome shotgun (WGS) entry which is preliminary data.</text>
</comment>
<dbReference type="InterPro" id="IPR028082">
    <property type="entry name" value="Peripla_BP_I"/>
</dbReference>
<sequence>MEIYGGIQEAAEALGWTARSIKFDPADLSTLNAGLLQALTTGADYVVDSGFPESQLSTSTVAKFKAAGVPIIVVGTTPVPETDTLLGDYSDQNHYVLAGKQLADWFVTDADGQGTALVVNLTTYPSLTLFTDSFSAEVAKICPSCRTDTIKSTIGDALKGTLTAQVIAKLRADRSIKYAVFDNSGEIAGLDAQLKTAGRTDVKVIGHGIDPVTLKSLESGQAKAFIAYNFRYSGWAATDIAARKSVGDPVANPKSVQPSQLITSATANQLPANAIFREPADGLQQFKKLWLDSGS</sequence>
<evidence type="ECO:0000313" key="3">
    <source>
        <dbReference type="Proteomes" id="UP001500192"/>
    </source>
</evidence>
<dbReference type="EMBL" id="BAABIB010000075">
    <property type="protein sequence ID" value="GAA5165574.1"/>
    <property type="molecule type" value="Genomic_DNA"/>
</dbReference>
<accession>A0ABP9QQD3</accession>